<evidence type="ECO:0000313" key="2">
    <source>
        <dbReference type="Proteomes" id="UP001165740"/>
    </source>
</evidence>
<dbReference type="Gene3D" id="1.25.40.10">
    <property type="entry name" value="Tetratricopeptide repeat domain"/>
    <property type="match status" value="2"/>
</dbReference>
<dbReference type="RefSeq" id="XP_055887256.1">
    <property type="nucleotide sequence ID" value="XM_056031281.1"/>
</dbReference>
<keyword evidence="1" id="KW-0802">TPR repeat</keyword>
<sequence length="782" mass="87802">MSAIKSSVAEVSPPCLFNMTFSEVQSNRYRELSHKLKEDLKQEAQAEETGWLLDLLTWVHFKLMNYDEALQFNNESLTKNLSLVCIGNRIHVLKKLGREIETDQYMQLLATPSENDTALAKAQQAYSCLRLGGAKNLQKAIDYFEDIIEKLHGSYRFLSLFYLGLSYRRLVHPNTLSCTQCCVSIEDYVKSAQHCFYEVIEESGHPVLVARAYSELVVLYHDASSILGKSDYLWNDQSIETLIDKALTTGGQDAKVLTACGRILCLGNEDNVRTGIDLLTKALKLKESTTAYHNLAVGYIQLAKHERHTYVCQEAAKVKDKVDAEDAMINKAIENLKTAIKISDNYNLPATFDLGKLYKSLGNVKEALAEFNKVVESDTRKDGCLFLIIDSLEQAGLCLMELHDMELDPQKRNDYMSRAESKLIEAVGLQTQLVSSVSALKRLSQSEWKALKTLKSKYEGEDKSPIMVKKLVHLLGVALEHQEVLKVIKDLSNDEILHSGIATQALESYLAEGEVTNAYGFLNMLNTLPVPAVIDAELTLKVQLYMAANCLGNEGFNPRYIFKAIFDHYIDVNKPADVLILYDDSHDTEEETSHVTCVAKQLYGICSNIFSLETSINIKTSCLSGPEVNLQLEEMKKCKLLLLLLGNEPRDCHFKAILEFIPGMIGNENLAMKSVRVVTVNRCVSPPTCVPLSQCLCVEEFLPYKEHVHSAQTDRCTSSDQIQDITYSVENKTLDNTTETALFVKSDQNYQSVQLGQLCKEGIQKRINLFCFLIGHSPINCH</sequence>
<dbReference type="RefSeq" id="XP_055887257.1">
    <property type="nucleotide sequence ID" value="XM_056031282.1"/>
</dbReference>
<dbReference type="PANTHER" id="PTHR16253:SF0">
    <property type="entry name" value="TETRATRICOPEPTIDE REPEAT PROTEIN 22"/>
    <property type="match status" value="1"/>
</dbReference>
<feature type="repeat" description="TPR" evidence="1">
    <location>
        <begin position="348"/>
        <end position="381"/>
    </location>
</feature>
<evidence type="ECO:0000313" key="4">
    <source>
        <dbReference type="RefSeq" id="XP_055887257.1"/>
    </source>
</evidence>
<dbReference type="PROSITE" id="PS50005">
    <property type="entry name" value="TPR"/>
    <property type="match status" value="1"/>
</dbReference>
<evidence type="ECO:0000256" key="1">
    <source>
        <dbReference type="PROSITE-ProRule" id="PRU00339"/>
    </source>
</evidence>
<dbReference type="AlphaFoldDB" id="A0A9W3AJ07"/>
<organism evidence="2 3">
    <name type="scientific">Biomphalaria glabrata</name>
    <name type="common">Bloodfluke planorb</name>
    <name type="synonym">Freshwater snail</name>
    <dbReference type="NCBI Taxonomy" id="6526"/>
    <lineage>
        <taxon>Eukaryota</taxon>
        <taxon>Metazoa</taxon>
        <taxon>Spiralia</taxon>
        <taxon>Lophotrochozoa</taxon>
        <taxon>Mollusca</taxon>
        <taxon>Gastropoda</taxon>
        <taxon>Heterobranchia</taxon>
        <taxon>Euthyneura</taxon>
        <taxon>Panpulmonata</taxon>
        <taxon>Hygrophila</taxon>
        <taxon>Lymnaeoidea</taxon>
        <taxon>Planorbidae</taxon>
        <taxon>Biomphalaria</taxon>
    </lineage>
</organism>
<proteinExistence type="predicted"/>
<dbReference type="Pfam" id="PF13181">
    <property type="entry name" value="TPR_8"/>
    <property type="match status" value="1"/>
</dbReference>
<protein>
    <submittedName>
        <fullName evidence="3 4">Uncharacterized protein LOC106064362 isoform X1</fullName>
    </submittedName>
</protein>
<keyword evidence="2" id="KW-1185">Reference proteome</keyword>
<dbReference type="OMA" id="HTILETC"/>
<dbReference type="GeneID" id="106064362"/>
<dbReference type="SUPFAM" id="SSF48452">
    <property type="entry name" value="TPR-like"/>
    <property type="match status" value="2"/>
</dbReference>
<gene>
    <name evidence="3 4" type="primary">LOC106064362</name>
</gene>
<reference evidence="3 4" key="1">
    <citation type="submission" date="2025-04" db="UniProtKB">
        <authorList>
            <consortium name="RefSeq"/>
        </authorList>
    </citation>
    <scope>IDENTIFICATION</scope>
</reference>
<dbReference type="Proteomes" id="UP001165740">
    <property type="component" value="Chromosome 5"/>
</dbReference>
<dbReference type="OrthoDB" id="6083718at2759"/>
<dbReference type="InterPro" id="IPR019734">
    <property type="entry name" value="TPR_rpt"/>
</dbReference>
<dbReference type="PANTHER" id="PTHR16253">
    <property type="entry name" value="TETRATRICOPEPTIDE REPEAT PROTEIN 22"/>
    <property type="match status" value="1"/>
</dbReference>
<dbReference type="InterPro" id="IPR042342">
    <property type="entry name" value="TTC22"/>
</dbReference>
<name>A0A9W3AJ07_BIOGL</name>
<dbReference type="InterPro" id="IPR011990">
    <property type="entry name" value="TPR-like_helical_dom_sf"/>
</dbReference>
<accession>A0A9W3AJ07</accession>
<evidence type="ECO:0000313" key="3">
    <source>
        <dbReference type="RefSeq" id="XP_055887256.1"/>
    </source>
</evidence>